<accession>A0A9P5X0K2</accession>
<proteinExistence type="predicted"/>
<dbReference type="Proteomes" id="UP000807342">
    <property type="component" value="Unassembled WGS sequence"/>
</dbReference>
<gene>
    <name evidence="1" type="ORF">P691DRAFT_766711</name>
</gene>
<protein>
    <submittedName>
        <fullName evidence="1">Uncharacterized protein</fullName>
    </submittedName>
</protein>
<keyword evidence="2" id="KW-1185">Reference proteome</keyword>
<evidence type="ECO:0000313" key="1">
    <source>
        <dbReference type="EMBL" id="KAF9441110.1"/>
    </source>
</evidence>
<organism evidence="1 2">
    <name type="scientific">Macrolepiota fuliginosa MF-IS2</name>
    <dbReference type="NCBI Taxonomy" id="1400762"/>
    <lineage>
        <taxon>Eukaryota</taxon>
        <taxon>Fungi</taxon>
        <taxon>Dikarya</taxon>
        <taxon>Basidiomycota</taxon>
        <taxon>Agaricomycotina</taxon>
        <taxon>Agaricomycetes</taxon>
        <taxon>Agaricomycetidae</taxon>
        <taxon>Agaricales</taxon>
        <taxon>Agaricineae</taxon>
        <taxon>Agaricaceae</taxon>
        <taxon>Macrolepiota</taxon>
    </lineage>
</organism>
<name>A0A9P5X0K2_9AGAR</name>
<comment type="caution">
    <text evidence="1">The sequence shown here is derived from an EMBL/GenBank/DDBJ whole genome shotgun (WGS) entry which is preliminary data.</text>
</comment>
<dbReference type="EMBL" id="MU152055">
    <property type="protein sequence ID" value="KAF9441110.1"/>
    <property type="molecule type" value="Genomic_DNA"/>
</dbReference>
<dbReference type="AlphaFoldDB" id="A0A9P5X0K2"/>
<evidence type="ECO:0000313" key="2">
    <source>
        <dbReference type="Proteomes" id="UP000807342"/>
    </source>
</evidence>
<sequence length="135" mass="15576">MDIHLQVFTDLFNMNFTQIEEVEEPSAQIEIDNEDALSYVSEEPPLLLETVSSTLQYALDWAEIHHAEEKDLLNCATAIMKIKCLASIFKLIPIWKITVYLAEYWDDPYALGTVGKPQSVAFRRYPDRRGTFSRC</sequence>
<reference evidence="1" key="1">
    <citation type="submission" date="2020-11" db="EMBL/GenBank/DDBJ databases">
        <authorList>
            <consortium name="DOE Joint Genome Institute"/>
            <person name="Ahrendt S."/>
            <person name="Riley R."/>
            <person name="Andreopoulos W."/>
            <person name="Labutti K."/>
            <person name="Pangilinan J."/>
            <person name="Ruiz-Duenas F.J."/>
            <person name="Barrasa J.M."/>
            <person name="Sanchez-Garcia M."/>
            <person name="Camarero S."/>
            <person name="Miyauchi S."/>
            <person name="Serrano A."/>
            <person name="Linde D."/>
            <person name="Babiker R."/>
            <person name="Drula E."/>
            <person name="Ayuso-Fernandez I."/>
            <person name="Pacheco R."/>
            <person name="Padilla G."/>
            <person name="Ferreira P."/>
            <person name="Barriuso J."/>
            <person name="Kellner H."/>
            <person name="Castanera R."/>
            <person name="Alfaro M."/>
            <person name="Ramirez L."/>
            <person name="Pisabarro A.G."/>
            <person name="Kuo A."/>
            <person name="Tritt A."/>
            <person name="Lipzen A."/>
            <person name="He G."/>
            <person name="Yan M."/>
            <person name="Ng V."/>
            <person name="Cullen D."/>
            <person name="Martin F."/>
            <person name="Rosso M.-N."/>
            <person name="Henrissat B."/>
            <person name="Hibbett D."/>
            <person name="Martinez A.T."/>
            <person name="Grigoriev I.V."/>
        </authorList>
    </citation>
    <scope>NUCLEOTIDE SEQUENCE</scope>
    <source>
        <strain evidence="1">MF-IS2</strain>
    </source>
</reference>